<name>A0A955LVK2_UNCKA</name>
<accession>A0A955LVK2</accession>
<dbReference type="AlphaFoldDB" id="A0A955LVK2"/>
<evidence type="ECO:0000313" key="2">
    <source>
        <dbReference type="EMBL" id="MCA9397549.1"/>
    </source>
</evidence>
<sequence length="112" mass="12375">MDDQNLPQHDTSDPYDQFYADNPEPAQPAEPRQAPDHIAMNSQTLQSQSPAKGPTPAFRPGETAPAQPVHNNIPQQEEPIYSDDVVDPQALINQAITDQSEEIGEELPTFEN</sequence>
<comment type="caution">
    <text evidence="2">The sequence shown here is derived from an EMBL/GenBank/DDBJ whole genome shotgun (WGS) entry which is preliminary data.</text>
</comment>
<dbReference type="EMBL" id="JAGQKY010000063">
    <property type="protein sequence ID" value="MCA9397549.1"/>
    <property type="molecule type" value="Genomic_DNA"/>
</dbReference>
<reference evidence="2" key="1">
    <citation type="submission" date="2020-04" db="EMBL/GenBank/DDBJ databases">
        <authorList>
            <person name="Zhang T."/>
        </authorList>
    </citation>
    <scope>NUCLEOTIDE SEQUENCE</scope>
    <source>
        <strain evidence="2">HKST-UBA02</strain>
    </source>
</reference>
<evidence type="ECO:0000256" key="1">
    <source>
        <dbReference type="SAM" id="MobiDB-lite"/>
    </source>
</evidence>
<protein>
    <submittedName>
        <fullName evidence="2">Uncharacterized protein</fullName>
    </submittedName>
</protein>
<organism evidence="2 3">
    <name type="scientific">candidate division WWE3 bacterium</name>
    <dbReference type="NCBI Taxonomy" id="2053526"/>
    <lineage>
        <taxon>Bacteria</taxon>
        <taxon>Katanobacteria</taxon>
    </lineage>
</organism>
<gene>
    <name evidence="2" type="ORF">KC573_01860</name>
</gene>
<feature type="region of interest" description="Disordered" evidence="1">
    <location>
        <begin position="93"/>
        <end position="112"/>
    </location>
</feature>
<reference evidence="2" key="2">
    <citation type="journal article" date="2021" name="Microbiome">
        <title>Successional dynamics and alternative stable states in a saline activated sludge microbial community over 9 years.</title>
        <authorList>
            <person name="Wang Y."/>
            <person name="Ye J."/>
            <person name="Ju F."/>
            <person name="Liu L."/>
            <person name="Boyd J.A."/>
            <person name="Deng Y."/>
            <person name="Parks D.H."/>
            <person name="Jiang X."/>
            <person name="Yin X."/>
            <person name="Woodcroft B.J."/>
            <person name="Tyson G.W."/>
            <person name="Hugenholtz P."/>
            <person name="Polz M.F."/>
            <person name="Zhang T."/>
        </authorList>
    </citation>
    <scope>NUCLEOTIDE SEQUENCE</scope>
    <source>
        <strain evidence="2">HKST-UBA02</strain>
    </source>
</reference>
<feature type="compositionally biased region" description="Low complexity" evidence="1">
    <location>
        <begin position="23"/>
        <end position="32"/>
    </location>
</feature>
<dbReference type="Proteomes" id="UP000699691">
    <property type="component" value="Unassembled WGS sequence"/>
</dbReference>
<proteinExistence type="predicted"/>
<feature type="compositionally biased region" description="Polar residues" evidence="1">
    <location>
        <begin position="40"/>
        <end position="50"/>
    </location>
</feature>
<feature type="non-terminal residue" evidence="2">
    <location>
        <position position="112"/>
    </location>
</feature>
<evidence type="ECO:0000313" key="3">
    <source>
        <dbReference type="Proteomes" id="UP000699691"/>
    </source>
</evidence>
<feature type="region of interest" description="Disordered" evidence="1">
    <location>
        <begin position="1"/>
        <end position="83"/>
    </location>
</feature>